<keyword evidence="17" id="KW-1133">Transmembrane helix</keyword>
<evidence type="ECO:0000256" key="1">
    <source>
        <dbReference type="ARBA" id="ARBA00004173"/>
    </source>
</evidence>
<dbReference type="STRING" id="8187.ENSLCAP00010019096"/>
<evidence type="ECO:0000256" key="9">
    <source>
        <dbReference type="ARBA" id="ARBA00022824"/>
    </source>
</evidence>
<organism evidence="19 20">
    <name type="scientific">Lates calcarifer</name>
    <name type="common">Barramundi</name>
    <name type="synonym">Holocentrus calcarifer</name>
    <dbReference type="NCBI Taxonomy" id="8187"/>
    <lineage>
        <taxon>Eukaryota</taxon>
        <taxon>Metazoa</taxon>
        <taxon>Chordata</taxon>
        <taxon>Craniata</taxon>
        <taxon>Vertebrata</taxon>
        <taxon>Euteleostomi</taxon>
        <taxon>Actinopterygii</taxon>
        <taxon>Neopterygii</taxon>
        <taxon>Teleostei</taxon>
        <taxon>Neoteleostei</taxon>
        <taxon>Acanthomorphata</taxon>
        <taxon>Carangaria</taxon>
        <taxon>Carangaria incertae sedis</taxon>
        <taxon>Centropomidae</taxon>
        <taxon>Lates</taxon>
    </lineage>
</organism>
<keyword evidence="11" id="KW-0496">Mitochondrion</keyword>
<dbReference type="GO" id="GO:0005739">
    <property type="term" value="C:mitochondrion"/>
    <property type="evidence" value="ECO:0007669"/>
    <property type="project" value="UniProtKB-SubCell"/>
</dbReference>
<evidence type="ECO:0000256" key="15">
    <source>
        <dbReference type="ARBA" id="ARBA00077278"/>
    </source>
</evidence>
<dbReference type="Gene3D" id="3.40.50.300">
    <property type="entry name" value="P-loop containing nucleotide triphosphate hydrolases"/>
    <property type="match status" value="1"/>
</dbReference>
<dbReference type="GeneTree" id="ENSGT01120000271858"/>
<evidence type="ECO:0000256" key="6">
    <source>
        <dbReference type="ARBA" id="ARBA00022490"/>
    </source>
</evidence>
<dbReference type="GO" id="GO:0005829">
    <property type="term" value="C:cytosol"/>
    <property type="evidence" value="ECO:0007669"/>
    <property type="project" value="UniProtKB-SubCell"/>
</dbReference>
<evidence type="ECO:0000256" key="14">
    <source>
        <dbReference type="ARBA" id="ARBA00073539"/>
    </source>
</evidence>
<dbReference type="PANTHER" id="PTHR10903">
    <property type="entry name" value="GTPASE, IMAP FAMILY MEMBER-RELATED"/>
    <property type="match status" value="1"/>
</dbReference>
<evidence type="ECO:0000256" key="2">
    <source>
        <dbReference type="ARBA" id="ARBA00004240"/>
    </source>
</evidence>
<proteinExistence type="inferred from homology"/>
<sequence length="351" mass="39929">SPIDIKKPLRIMLLGKSGAGKSSSGNTILGRNVFKSDMKLQRVTRHCEKEVGTIGNVPVAVIDTPGLFQTGNKEEIVQEILKSTRFLEPGPHAFAYVIPLGRMTQEDQDTNTLIETMFGPRVWDYTIVLFTHGDRLEGKTINDIITESDDNLRNFIRKCSGGFHVFNNKEPENPEQVTSFVAKIQTLMALNGGTDYNKKLYPEKERKIREIQESIMAERNEEISNKEKELEERYKGDELEEMKKALWRREELKARLTAEKQTGMNAWIFLILVAVGVLIALLNFQITAVIIHRAIIFKFTSVVCHQNCYRLNVSSSSVDLTVKLVGHLEQLLGRTLSVQDWFNTNFHFSLA</sequence>
<reference evidence="19" key="3">
    <citation type="submission" date="2025-09" db="UniProtKB">
        <authorList>
            <consortium name="Ensembl"/>
        </authorList>
    </citation>
    <scope>IDENTIFICATION</scope>
</reference>
<keyword evidence="17" id="KW-0472">Membrane</keyword>
<keyword evidence="8" id="KW-0547">Nucleotide-binding</keyword>
<dbReference type="InParanoid" id="A0A4W6D278"/>
<keyword evidence="7" id="KW-0677">Repeat</keyword>
<dbReference type="SUPFAM" id="SSF52540">
    <property type="entry name" value="P-loop containing nucleoside triphosphate hydrolases"/>
    <property type="match status" value="1"/>
</dbReference>
<protein>
    <recommendedName>
        <fullName evidence="14">GTPase IMAP family member 8</fullName>
    </recommendedName>
    <alternativeName>
        <fullName evidence="15">Immune-associated nucleotide-binding protein 9</fullName>
    </alternativeName>
</protein>
<evidence type="ECO:0000256" key="10">
    <source>
        <dbReference type="ARBA" id="ARBA00023034"/>
    </source>
</evidence>
<dbReference type="Ensembl" id="ENSLCAT00010019505.1">
    <property type="protein sequence ID" value="ENSLCAP00010019096.1"/>
    <property type="gene ID" value="ENSLCAG00010009024.1"/>
</dbReference>
<feature type="domain" description="AIG1-type G" evidence="18">
    <location>
        <begin position="6"/>
        <end position="205"/>
    </location>
</feature>
<reference evidence="20" key="1">
    <citation type="submission" date="2015-09" db="EMBL/GenBank/DDBJ databases">
        <authorList>
            <person name="Sai Rama Sridatta P."/>
        </authorList>
    </citation>
    <scope>NUCLEOTIDE SEQUENCE [LARGE SCALE GENOMIC DNA]</scope>
</reference>
<dbReference type="Pfam" id="PF04548">
    <property type="entry name" value="AIG1"/>
    <property type="match status" value="1"/>
</dbReference>
<keyword evidence="20" id="KW-1185">Reference proteome</keyword>
<evidence type="ECO:0000256" key="16">
    <source>
        <dbReference type="SAM" id="Coils"/>
    </source>
</evidence>
<evidence type="ECO:0000256" key="8">
    <source>
        <dbReference type="ARBA" id="ARBA00022741"/>
    </source>
</evidence>
<evidence type="ECO:0000256" key="3">
    <source>
        <dbReference type="ARBA" id="ARBA00004514"/>
    </source>
</evidence>
<dbReference type="Proteomes" id="UP000314980">
    <property type="component" value="Unassembled WGS sequence"/>
</dbReference>
<name>A0A4W6D278_LATCA</name>
<comment type="similarity">
    <text evidence="5">Belongs to the TRAFAC class TrmE-Era-EngA-EngB-Septin-like GTPase superfamily. AIG1/Toc34/Toc159-like paraseptin GTPase family. IAN subfamily.</text>
</comment>
<accession>A0A4W6D278</accession>
<comment type="function">
    <text evidence="13">Exerts an anti-apoptotic effect in the immune system and is involved in responses to infections.</text>
</comment>
<evidence type="ECO:0000256" key="17">
    <source>
        <dbReference type="SAM" id="Phobius"/>
    </source>
</evidence>
<feature type="coiled-coil region" evidence="16">
    <location>
        <begin position="201"/>
        <end position="240"/>
    </location>
</feature>
<evidence type="ECO:0000256" key="12">
    <source>
        <dbReference type="ARBA" id="ARBA00023134"/>
    </source>
</evidence>
<keyword evidence="10" id="KW-0333">Golgi apparatus</keyword>
<dbReference type="AlphaFoldDB" id="A0A4W6D278"/>
<evidence type="ECO:0000256" key="7">
    <source>
        <dbReference type="ARBA" id="ARBA00022737"/>
    </source>
</evidence>
<evidence type="ECO:0000256" key="4">
    <source>
        <dbReference type="ARBA" id="ARBA00004555"/>
    </source>
</evidence>
<evidence type="ECO:0000259" key="18">
    <source>
        <dbReference type="PROSITE" id="PS51720"/>
    </source>
</evidence>
<dbReference type="PANTHER" id="PTHR10903:SF190">
    <property type="entry name" value="GTPASE IMAP FAMILY MEMBER 4-LIKE"/>
    <property type="match status" value="1"/>
</dbReference>
<evidence type="ECO:0000313" key="20">
    <source>
        <dbReference type="Proteomes" id="UP000314980"/>
    </source>
</evidence>
<evidence type="ECO:0000256" key="5">
    <source>
        <dbReference type="ARBA" id="ARBA00008535"/>
    </source>
</evidence>
<comment type="subcellular location">
    <subcellularLocation>
        <location evidence="3">Cytoplasm</location>
        <location evidence="3">Cytosol</location>
    </subcellularLocation>
    <subcellularLocation>
        <location evidence="2">Endoplasmic reticulum</location>
    </subcellularLocation>
    <subcellularLocation>
        <location evidence="4">Golgi apparatus</location>
    </subcellularLocation>
    <subcellularLocation>
        <location evidence="1">Mitochondrion</location>
    </subcellularLocation>
</comment>
<evidence type="ECO:0000313" key="19">
    <source>
        <dbReference type="Ensembl" id="ENSLCAP00010019096.1"/>
    </source>
</evidence>
<dbReference type="GO" id="GO:0005794">
    <property type="term" value="C:Golgi apparatus"/>
    <property type="evidence" value="ECO:0007669"/>
    <property type="project" value="UniProtKB-SubCell"/>
</dbReference>
<evidence type="ECO:0000256" key="13">
    <source>
        <dbReference type="ARBA" id="ARBA00056809"/>
    </source>
</evidence>
<keyword evidence="16" id="KW-0175">Coiled coil</keyword>
<dbReference type="GO" id="GO:0005783">
    <property type="term" value="C:endoplasmic reticulum"/>
    <property type="evidence" value="ECO:0007669"/>
    <property type="project" value="UniProtKB-SubCell"/>
</dbReference>
<dbReference type="InterPro" id="IPR045058">
    <property type="entry name" value="GIMA/IAN/Toc"/>
</dbReference>
<reference evidence="19" key="2">
    <citation type="submission" date="2025-08" db="UniProtKB">
        <authorList>
            <consortium name="Ensembl"/>
        </authorList>
    </citation>
    <scope>IDENTIFICATION</scope>
</reference>
<feature type="transmembrane region" description="Helical" evidence="17">
    <location>
        <begin position="266"/>
        <end position="291"/>
    </location>
</feature>
<keyword evidence="6" id="KW-0963">Cytoplasm</keyword>
<evidence type="ECO:0000256" key="11">
    <source>
        <dbReference type="ARBA" id="ARBA00023128"/>
    </source>
</evidence>
<dbReference type="PROSITE" id="PS51720">
    <property type="entry name" value="G_AIG1"/>
    <property type="match status" value="1"/>
</dbReference>
<keyword evidence="12" id="KW-0342">GTP-binding</keyword>
<keyword evidence="17" id="KW-0812">Transmembrane</keyword>
<dbReference type="InterPro" id="IPR006703">
    <property type="entry name" value="G_AIG1"/>
</dbReference>
<keyword evidence="9" id="KW-0256">Endoplasmic reticulum</keyword>
<dbReference type="FunFam" id="3.40.50.300:FF:000536">
    <property type="entry name" value="GTPase IMAP family member 8"/>
    <property type="match status" value="1"/>
</dbReference>
<dbReference type="CDD" id="cd01852">
    <property type="entry name" value="AIG1"/>
    <property type="match status" value="1"/>
</dbReference>
<dbReference type="GO" id="GO:0005525">
    <property type="term" value="F:GTP binding"/>
    <property type="evidence" value="ECO:0007669"/>
    <property type="project" value="UniProtKB-KW"/>
</dbReference>
<dbReference type="InterPro" id="IPR027417">
    <property type="entry name" value="P-loop_NTPase"/>
</dbReference>
<dbReference type="FunCoup" id="A0A4W6D278">
    <property type="interactions" value="37"/>
</dbReference>